<proteinExistence type="predicted"/>
<evidence type="ECO:0000256" key="1">
    <source>
        <dbReference type="SAM" id="Phobius"/>
    </source>
</evidence>
<evidence type="ECO:0000313" key="3">
    <source>
        <dbReference type="Proteomes" id="UP001250181"/>
    </source>
</evidence>
<evidence type="ECO:0000313" key="2">
    <source>
        <dbReference type="EMBL" id="MDT9685093.1"/>
    </source>
</evidence>
<keyword evidence="3" id="KW-1185">Reference proteome</keyword>
<dbReference type="Proteomes" id="UP001250181">
    <property type="component" value="Unassembled WGS sequence"/>
</dbReference>
<keyword evidence="1" id="KW-0472">Membrane</keyword>
<gene>
    <name evidence="2" type="ORF">RND61_23975</name>
</gene>
<sequence length="400" mass="44718">MDRVTVDARLGGIMTGDSRQLDRVCEEVAAALHRDGTEPPFDVGSSDFAADPYLICADRYWRLRFLDLPSIRTAAACAVWLVERVAEEHRTEVAERWALGYAFITKDTVESARELAEATEEIVSRDSPSGDVAYFATLYHAGKLRSNFWSDELHQFLSSSLLALAAGPHHEEPLFLALRAFAAFGSRAITSEHAVSLLDRAWASPRRTRHVIDVCLNGIYAASPFEGHGELLRARAEEAVRDHPRDHMFHFRLAWGRHMCGEHDAALDSIDAALRLLPAVGNRGSHKLLQEQYLNKRDAIQEARVRARLDAEHRLRWDRQERAQRELEEALRTSSVRAVELVAVFTAAIAFAVGSLQVTLNGTLPLRDRLWLLAAQGGGLAVFALLVVGGTWFLTRRRGR</sequence>
<comment type="caution">
    <text evidence="2">The sequence shown here is derived from an EMBL/GenBank/DDBJ whole genome shotgun (WGS) entry which is preliminary data.</text>
</comment>
<accession>A0ABU3QRF6</accession>
<dbReference type="RefSeq" id="WP_315880140.1">
    <property type="nucleotide sequence ID" value="NZ_JAWCTQ010000036.1"/>
</dbReference>
<feature type="transmembrane region" description="Helical" evidence="1">
    <location>
        <begin position="338"/>
        <end position="358"/>
    </location>
</feature>
<dbReference type="EMBL" id="JAWCTQ010000036">
    <property type="protein sequence ID" value="MDT9685093.1"/>
    <property type="molecule type" value="Genomic_DNA"/>
</dbReference>
<protein>
    <recommendedName>
        <fullName evidence="4">Tetratricopeptide repeat protein</fullName>
    </recommendedName>
</protein>
<reference evidence="2 3" key="1">
    <citation type="submission" date="2023-09" db="EMBL/GenBank/DDBJ databases">
        <title>Streptomyces sp. nov.: A antagonism against Alternaria gaisen Producing Streptochlin, Isolated from Tamarix root soil.</title>
        <authorList>
            <person name="Chen Y."/>
        </authorList>
    </citation>
    <scope>NUCLEOTIDE SEQUENCE [LARGE SCALE GENOMIC DNA]</scope>
    <source>
        <strain evidence="2 3">TRM76323</strain>
    </source>
</reference>
<organism evidence="2 3">
    <name type="scientific">Streptomyces tamarix</name>
    <dbReference type="NCBI Taxonomy" id="3078565"/>
    <lineage>
        <taxon>Bacteria</taxon>
        <taxon>Bacillati</taxon>
        <taxon>Actinomycetota</taxon>
        <taxon>Actinomycetes</taxon>
        <taxon>Kitasatosporales</taxon>
        <taxon>Streptomycetaceae</taxon>
        <taxon>Streptomyces</taxon>
    </lineage>
</organism>
<name>A0ABU3QRF6_9ACTN</name>
<keyword evidence="1" id="KW-0812">Transmembrane</keyword>
<evidence type="ECO:0008006" key="4">
    <source>
        <dbReference type="Google" id="ProtNLM"/>
    </source>
</evidence>
<keyword evidence="1" id="KW-1133">Transmembrane helix</keyword>
<feature type="transmembrane region" description="Helical" evidence="1">
    <location>
        <begin position="370"/>
        <end position="394"/>
    </location>
</feature>